<proteinExistence type="predicted"/>
<evidence type="ECO:0000313" key="4">
    <source>
        <dbReference type="Proteomes" id="UP000659654"/>
    </source>
</evidence>
<reference evidence="2" key="2">
    <citation type="submission" date="2020-09" db="EMBL/GenBank/DDBJ databases">
        <authorList>
            <person name="Kikuchi T."/>
        </authorList>
    </citation>
    <scope>NUCLEOTIDE SEQUENCE</scope>
    <source>
        <strain evidence="2">Ka4C1</strain>
    </source>
</reference>
<keyword evidence="4" id="KW-1185">Reference proteome</keyword>
<feature type="compositionally biased region" description="Polar residues" evidence="1">
    <location>
        <begin position="881"/>
        <end position="892"/>
    </location>
</feature>
<feature type="compositionally biased region" description="Basic and acidic residues" evidence="1">
    <location>
        <begin position="423"/>
        <end position="443"/>
    </location>
</feature>
<feature type="compositionally biased region" description="Basic and acidic residues" evidence="1">
    <location>
        <begin position="489"/>
        <end position="503"/>
    </location>
</feature>
<dbReference type="Proteomes" id="UP000582659">
    <property type="component" value="Unassembled WGS sequence"/>
</dbReference>
<reference evidence="5" key="1">
    <citation type="submission" date="2016-11" db="UniProtKB">
        <authorList>
            <consortium name="WormBaseParasite"/>
        </authorList>
    </citation>
    <scope>IDENTIFICATION</scope>
</reference>
<evidence type="ECO:0000313" key="3">
    <source>
        <dbReference type="Proteomes" id="UP000095284"/>
    </source>
</evidence>
<dbReference type="Proteomes" id="UP000095284">
    <property type="component" value="Unplaced"/>
</dbReference>
<gene>
    <name evidence="2" type="ORF">BXYJ_LOCUS12092</name>
</gene>
<dbReference type="EMBL" id="CAJFDI010000005">
    <property type="protein sequence ID" value="CAD5232001.1"/>
    <property type="molecule type" value="Genomic_DNA"/>
</dbReference>
<feature type="compositionally biased region" description="Basic and acidic residues" evidence="1">
    <location>
        <begin position="894"/>
        <end position="918"/>
    </location>
</feature>
<feature type="compositionally biased region" description="Acidic residues" evidence="1">
    <location>
        <begin position="986"/>
        <end position="1001"/>
    </location>
</feature>
<feature type="region of interest" description="Disordered" evidence="1">
    <location>
        <begin position="478"/>
        <end position="503"/>
    </location>
</feature>
<feature type="region of interest" description="Disordered" evidence="1">
    <location>
        <begin position="985"/>
        <end position="1064"/>
    </location>
</feature>
<evidence type="ECO:0000313" key="5">
    <source>
        <dbReference type="WBParaSite" id="BXY_0216400.1"/>
    </source>
</evidence>
<protein>
    <submittedName>
        <fullName evidence="2">(pine wood nematode) hypothetical protein</fullName>
    </submittedName>
</protein>
<feature type="region of interest" description="Disordered" evidence="1">
    <location>
        <begin position="815"/>
        <end position="856"/>
    </location>
</feature>
<feature type="region of interest" description="Disordered" evidence="1">
    <location>
        <begin position="405"/>
        <end position="443"/>
    </location>
</feature>
<feature type="compositionally biased region" description="Basic and acidic residues" evidence="1">
    <location>
        <begin position="784"/>
        <end position="793"/>
    </location>
</feature>
<accession>A0A1I7RN78</accession>
<dbReference type="WBParaSite" id="BXY_0216400.1">
    <property type="protein sequence ID" value="BXY_0216400.1"/>
    <property type="gene ID" value="BXY_0216400"/>
</dbReference>
<dbReference type="Proteomes" id="UP000659654">
    <property type="component" value="Unassembled WGS sequence"/>
</dbReference>
<feature type="compositionally biased region" description="Polar residues" evidence="1">
    <location>
        <begin position="413"/>
        <end position="422"/>
    </location>
</feature>
<dbReference type="EMBL" id="CAJFCV020000005">
    <property type="protein sequence ID" value="CAG9123731.1"/>
    <property type="molecule type" value="Genomic_DNA"/>
</dbReference>
<dbReference type="AlphaFoldDB" id="A0A1I7RN78"/>
<feature type="region of interest" description="Disordered" evidence="1">
    <location>
        <begin position="868"/>
        <end position="935"/>
    </location>
</feature>
<sequence length="1064" mass="120495">MSDEVEGIVLYEDFIEGRPYLGIFCKKYPTREINVFVDDETREFAKPGRYVFLSFSRSFHRQKPNLVMDMDMVGIRQCGQTIDHTPVDKKFRQVLFREQVFFAKDNLEHKLVGDPRVFGAAYSPEFGWVLMLQKHLKEARCINPDKAYNVVIANPPKRLSQSLIEELGSFMFCVDIGDEIADPKVYKFLNEVAPIKRNFGDVAAPECFTEALPLTVLSMEGDAIQLVFVYQKVSEGLYKAFDVHQNQLVELKSERRLEIGNLYLVEVDDTTGEISYYNVDHANSMLSPLKDSFEFEAEANISKFDCDDLDAFIWKAYADTIFGTVLLVDVPEEHQPDDLYTIRAVFSPDDVEGYVWYAHRYSHPSEDEFRMVSKFTARVAEILKDYEKHSLLPSTPDREFDETLKNEEVDESAQVSDAGNRSDSAKLDIPDSAISEKKDKMTTEIKDEVFSEPAEENSNNEKEEIFAEEDHVFEVAPRDDADETALETTEYKSSPEDVDRDHTDNFCANNGSSKRTESQEAVRLCFLVLEAHDGYLLTFSPEHKYGLVTGRLASPELFIGKWIEADCFLIPDHAKYSFLGNNFCGFGIPKYETLVVNRPNDLFVIIRTRVSSGLRGIVDLSDTSIFSQDGHLAYLRYIGGQEWGIFDDFEAACDYIPDCQPFVSPDFKTSNSSFCVDSLTGKNAPEIETMGDGGDLTKKTITDIDEVNKDDLSSEEESLADSIHSDDICESNGILLQQDLDNKLESRTQVLHKAEDKVIVMKSNDKPDIIPINDNAKNQGSQEKPTEDFRDNLQKSPIQGTMDVLTRGRARICEIDTDTEDDDAELDDEIEGEDSDNGQGNKENDFFVPPEPINPAVEHKFNNFVREKDDENEEEAPITPKISQPSSSSNGCDISDRKEEERLEKERESPEEKPRTPWDEAENMNFDFGLMSPPEDVEDEEVVPWGDIGCNFVAPTTSGHDLLPLRFHSRAEKTIYDTTQINQVDSDNEEVYGEDEDDNEDYSSGCEDFSFNVGEPKDEEDIENEKAEDSAEGGQTNPCLYSMPPDGGECFENSSQDLSEDDSD</sequence>
<feature type="compositionally biased region" description="Acidic residues" evidence="1">
    <location>
        <begin position="815"/>
        <end position="836"/>
    </location>
</feature>
<name>A0A1I7RN78_BURXY</name>
<evidence type="ECO:0000313" key="2">
    <source>
        <dbReference type="EMBL" id="CAD5232001.1"/>
    </source>
</evidence>
<dbReference type="OrthoDB" id="10624571at2759"/>
<evidence type="ECO:0000256" key="1">
    <source>
        <dbReference type="SAM" id="MobiDB-lite"/>
    </source>
</evidence>
<organism evidence="3 5">
    <name type="scientific">Bursaphelenchus xylophilus</name>
    <name type="common">Pinewood nematode worm</name>
    <name type="synonym">Aphelenchoides xylophilus</name>
    <dbReference type="NCBI Taxonomy" id="6326"/>
    <lineage>
        <taxon>Eukaryota</taxon>
        <taxon>Metazoa</taxon>
        <taxon>Ecdysozoa</taxon>
        <taxon>Nematoda</taxon>
        <taxon>Chromadorea</taxon>
        <taxon>Rhabditida</taxon>
        <taxon>Tylenchina</taxon>
        <taxon>Tylenchomorpha</taxon>
        <taxon>Aphelenchoidea</taxon>
        <taxon>Aphelenchoididae</taxon>
        <taxon>Bursaphelenchus</taxon>
    </lineage>
</organism>
<feature type="region of interest" description="Disordered" evidence="1">
    <location>
        <begin position="766"/>
        <end position="801"/>
    </location>
</feature>